<name>V6LPZ0_9EUKA</name>
<dbReference type="InterPro" id="IPR036427">
    <property type="entry name" value="Bromodomain-like_sf"/>
</dbReference>
<evidence type="ECO:0000313" key="3">
    <source>
        <dbReference type="EMBL" id="KAH0570165.1"/>
    </source>
</evidence>
<dbReference type="SUPFAM" id="SSF47370">
    <property type="entry name" value="Bromodomain"/>
    <property type="match status" value="1"/>
</dbReference>
<reference evidence="3" key="2">
    <citation type="submission" date="2020-12" db="EMBL/GenBank/DDBJ databases">
        <title>New Spironucleus salmonicida genome in near-complete chromosomes.</title>
        <authorList>
            <person name="Xu F."/>
            <person name="Kurt Z."/>
            <person name="Jimenez-Gonzalez A."/>
            <person name="Astvaldsson A."/>
            <person name="Andersson J.O."/>
            <person name="Svard S.G."/>
        </authorList>
    </citation>
    <scope>NUCLEOTIDE SEQUENCE</scope>
    <source>
        <strain evidence="3">ATCC 50377</strain>
    </source>
</reference>
<gene>
    <name evidence="2" type="ORF">SS50377_17593</name>
    <name evidence="3" type="ORF">SS50377_28140</name>
</gene>
<dbReference type="EMBL" id="AUWU02000008">
    <property type="protein sequence ID" value="KAH0570165.1"/>
    <property type="molecule type" value="Genomic_DNA"/>
</dbReference>
<dbReference type="Proteomes" id="UP000018208">
    <property type="component" value="Unassembled WGS sequence"/>
</dbReference>
<keyword evidence="1" id="KW-0103">Bromodomain</keyword>
<accession>V6LPZ0</accession>
<dbReference type="Gene3D" id="1.20.920.10">
    <property type="entry name" value="Bromodomain-like"/>
    <property type="match status" value="1"/>
</dbReference>
<evidence type="ECO:0000256" key="1">
    <source>
        <dbReference type="ARBA" id="ARBA00023117"/>
    </source>
</evidence>
<evidence type="ECO:0000313" key="4">
    <source>
        <dbReference type="Proteomes" id="UP000018208"/>
    </source>
</evidence>
<proteinExistence type="predicted"/>
<evidence type="ECO:0000313" key="2">
    <source>
        <dbReference type="EMBL" id="EST42824.1"/>
    </source>
</evidence>
<dbReference type="AlphaFoldDB" id="V6LPZ0"/>
<protein>
    <submittedName>
        <fullName evidence="2">Uncharacterized protein</fullName>
    </submittedName>
</protein>
<organism evidence="2">
    <name type="scientific">Spironucleus salmonicida</name>
    <dbReference type="NCBI Taxonomy" id="348837"/>
    <lineage>
        <taxon>Eukaryota</taxon>
        <taxon>Metamonada</taxon>
        <taxon>Diplomonadida</taxon>
        <taxon>Hexamitidae</taxon>
        <taxon>Hexamitinae</taxon>
        <taxon>Spironucleus</taxon>
    </lineage>
</organism>
<keyword evidence="4" id="KW-1185">Reference proteome</keyword>
<reference evidence="2 3" key="1">
    <citation type="journal article" date="2014" name="PLoS Genet.">
        <title>The Genome of Spironucleus salmonicida Highlights a Fish Pathogen Adapted to Fluctuating Environments.</title>
        <authorList>
            <person name="Xu F."/>
            <person name="Jerlstrom-Hultqvist J."/>
            <person name="Einarsson E."/>
            <person name="Astvaldsson A."/>
            <person name="Svard S.G."/>
            <person name="Andersson J.O."/>
        </authorList>
    </citation>
    <scope>NUCLEOTIDE SEQUENCE</scope>
    <source>
        <strain evidence="3">ATCC 50377</strain>
    </source>
</reference>
<dbReference type="EMBL" id="KI546154">
    <property type="protein sequence ID" value="EST42824.1"/>
    <property type="molecule type" value="Genomic_DNA"/>
</dbReference>
<sequence>MSKPKRVQIPKYTDDTVAYHINAILSAVDHIDDLLSQTQGDITQQILQEFPLKELPQTSFSLSEIHQRIKFLQNLSKEPQTKVQEVSISAHFQSILQVFSRLLKNEDYVKWFSYRVDETDGVPQYYNIIPCPMYFGAVAARIHATLLQQEENPMPIQHPTDEDLFLTFKVNEYGSLLTETVIKNDRRKRSHMDTELARASLESYKKLGKEFYTAITDKPQAYQSGQEILRDLLLIGYDCKMFNPQGPIYNTALKYLGDIKNSWTQERLVGFWPSWAEQVWLERELLDKQRAVQEGGVVKKSQIDPELILRVNTLLESSEVDCDKMLEFMRQRGINSEAPLEDYNVKDLEDLEQFLLGK</sequence>
<dbReference type="VEuPathDB" id="GiardiaDB:SS50377_28140"/>